<reference evidence="4" key="1">
    <citation type="submission" date="2016-10" db="EMBL/GenBank/DDBJ databases">
        <authorList>
            <person name="de Groot N.N."/>
        </authorList>
    </citation>
    <scope>NUCLEOTIDE SEQUENCE [LARGE SCALE GENOMIC DNA]</scope>
    <source>
        <strain evidence="4">DSM 24204</strain>
    </source>
</reference>
<dbReference type="InterPro" id="IPR000594">
    <property type="entry name" value="ThiF_NAD_FAD-bd"/>
</dbReference>
<dbReference type="CDD" id="cd00757">
    <property type="entry name" value="ThiF_MoeB_HesA_family"/>
    <property type="match status" value="1"/>
</dbReference>
<evidence type="ECO:0000313" key="4">
    <source>
        <dbReference type="EMBL" id="SEM50902.1"/>
    </source>
</evidence>
<dbReference type="Proteomes" id="UP000198883">
    <property type="component" value="Unassembled WGS sequence"/>
</dbReference>
<dbReference type="PANTHER" id="PTHR10953">
    <property type="entry name" value="UBIQUITIN-ACTIVATING ENZYME E1"/>
    <property type="match status" value="1"/>
</dbReference>
<dbReference type="Gene3D" id="3.40.50.720">
    <property type="entry name" value="NAD(P)-binding Rossmann-like Domain"/>
    <property type="match status" value="1"/>
</dbReference>
<proteinExistence type="inferred from homology"/>
<reference evidence="5" key="2">
    <citation type="submission" date="2016-10" db="EMBL/GenBank/DDBJ databases">
        <authorList>
            <person name="Varghese N."/>
            <person name="Submissions S."/>
        </authorList>
    </citation>
    <scope>NUCLEOTIDE SEQUENCE [LARGE SCALE GENOMIC DNA]</scope>
    <source>
        <strain evidence="5">DSM 24204</strain>
    </source>
</reference>
<dbReference type="InterPro" id="IPR035985">
    <property type="entry name" value="Ubiquitin-activating_enz"/>
</dbReference>
<protein>
    <submittedName>
        <fullName evidence="4">Adenylyltransferase and sulfurtransferase</fullName>
    </submittedName>
    <submittedName>
        <fullName evidence="3">HesA/MoeB/ThiF family protein</fullName>
    </submittedName>
</protein>
<dbReference type="EMBL" id="JASAVS010000023">
    <property type="protein sequence ID" value="MDP8086103.1"/>
    <property type="molecule type" value="Genomic_DNA"/>
</dbReference>
<dbReference type="GO" id="GO:0004792">
    <property type="term" value="F:thiosulfate-cyanide sulfurtransferase activity"/>
    <property type="evidence" value="ECO:0007669"/>
    <property type="project" value="TreeGrafter"/>
</dbReference>
<dbReference type="GO" id="GO:0005737">
    <property type="term" value="C:cytoplasm"/>
    <property type="evidence" value="ECO:0007669"/>
    <property type="project" value="TreeGrafter"/>
</dbReference>
<dbReference type="STRING" id="97481.SAMN05444853_12116"/>
<evidence type="ECO:0000313" key="5">
    <source>
        <dbReference type="Proteomes" id="UP000198883"/>
    </source>
</evidence>
<dbReference type="CDD" id="cd00158">
    <property type="entry name" value="RHOD"/>
    <property type="match status" value="1"/>
</dbReference>
<evidence type="ECO:0000313" key="6">
    <source>
        <dbReference type="Proteomes" id="UP001224812"/>
    </source>
</evidence>
<reference evidence="3 6" key="3">
    <citation type="journal article" date="2023" name="Front. Microbiol.">
        <title>Phylogeography and host specificity of Pasteurellaceae pathogenic to sea-farmed fish in the north-east Atlantic.</title>
        <authorList>
            <person name="Gulla S."/>
            <person name="Colquhoun D.J."/>
            <person name="Olsen A.B."/>
            <person name="Spilsberg B."/>
            <person name="Lagesen K."/>
            <person name="Aakesson C.P."/>
            <person name="Strom S."/>
            <person name="Manji F."/>
            <person name="Birkbeck T.H."/>
            <person name="Nilsen H.K."/>
        </authorList>
    </citation>
    <scope>NUCLEOTIDE SEQUENCE [LARGE SCALE GENOMIC DNA]</scope>
    <source>
        <strain evidence="3 6">VIO11850</strain>
    </source>
</reference>
<dbReference type="InterPro" id="IPR036873">
    <property type="entry name" value="Rhodanese-like_dom_sf"/>
</dbReference>
<dbReference type="GO" id="GO:0032447">
    <property type="term" value="P:protein urmylation"/>
    <property type="evidence" value="ECO:0007669"/>
    <property type="project" value="TreeGrafter"/>
</dbReference>
<dbReference type="Proteomes" id="UP001224812">
    <property type="component" value="Unassembled WGS sequence"/>
</dbReference>
<evidence type="ECO:0000313" key="3">
    <source>
        <dbReference type="EMBL" id="MDP8086103.1"/>
    </source>
</evidence>
<keyword evidence="4" id="KW-0808">Transferase</keyword>
<dbReference type="InterPro" id="IPR045886">
    <property type="entry name" value="ThiF/MoeB/HesA"/>
</dbReference>
<dbReference type="OrthoDB" id="9804286at2"/>
<evidence type="ECO:0000256" key="1">
    <source>
        <dbReference type="ARBA" id="ARBA00009919"/>
    </source>
</evidence>
<dbReference type="SUPFAM" id="SSF69572">
    <property type="entry name" value="Activating enzymes of the ubiquitin-like proteins"/>
    <property type="match status" value="1"/>
</dbReference>
<accession>A0A1H7YX97</accession>
<dbReference type="FunFam" id="3.40.50.720:FF:000080">
    <property type="entry name" value="Thiazole biosynthesis adenylyltransferase ThiF"/>
    <property type="match status" value="1"/>
</dbReference>
<dbReference type="EMBL" id="FOBN01000021">
    <property type="protein sequence ID" value="SEM50902.1"/>
    <property type="molecule type" value="Genomic_DNA"/>
</dbReference>
<comment type="similarity">
    <text evidence="1">Belongs to the HesA/MoeB/ThiF family.</text>
</comment>
<keyword evidence="4" id="KW-0548">Nucleotidyltransferase</keyword>
<name>A0A1H7YX97_9PAST</name>
<dbReference type="GO" id="GO:0016779">
    <property type="term" value="F:nucleotidyltransferase activity"/>
    <property type="evidence" value="ECO:0007669"/>
    <property type="project" value="UniProtKB-KW"/>
</dbReference>
<evidence type="ECO:0000259" key="2">
    <source>
        <dbReference type="Pfam" id="PF00899"/>
    </source>
</evidence>
<organism evidence="4 5">
    <name type="scientific">Phocoenobacter skyensis</name>
    <dbReference type="NCBI Taxonomy" id="97481"/>
    <lineage>
        <taxon>Bacteria</taxon>
        <taxon>Pseudomonadati</taxon>
        <taxon>Pseudomonadota</taxon>
        <taxon>Gammaproteobacteria</taxon>
        <taxon>Pasteurellales</taxon>
        <taxon>Pasteurellaceae</taxon>
        <taxon>Phocoenobacter</taxon>
    </lineage>
</organism>
<gene>
    <name evidence="3" type="ORF">QJT92_09260</name>
    <name evidence="4" type="ORF">SAMN05444853_12116</name>
</gene>
<dbReference type="SUPFAM" id="SSF52821">
    <property type="entry name" value="Rhodanese/Cell cycle control phosphatase"/>
    <property type="match status" value="1"/>
</dbReference>
<dbReference type="GO" id="GO:0042292">
    <property type="term" value="F:URM1 activating enzyme activity"/>
    <property type="evidence" value="ECO:0007669"/>
    <property type="project" value="TreeGrafter"/>
</dbReference>
<dbReference type="RefSeq" id="WP_090922719.1">
    <property type="nucleotide sequence ID" value="NZ_CP016180.1"/>
</dbReference>
<dbReference type="GeneID" id="83544616"/>
<dbReference type="GO" id="GO:0002143">
    <property type="term" value="P:tRNA wobble position uridine thiolation"/>
    <property type="evidence" value="ECO:0007669"/>
    <property type="project" value="TreeGrafter"/>
</dbReference>
<dbReference type="AlphaFoldDB" id="A0A1H7YX97"/>
<feature type="domain" description="THIF-type NAD/FAD binding fold" evidence="2">
    <location>
        <begin position="9"/>
        <end position="242"/>
    </location>
</feature>
<dbReference type="Gene3D" id="3.40.250.10">
    <property type="entry name" value="Rhodanese-like domain"/>
    <property type="match status" value="1"/>
</dbReference>
<dbReference type="PANTHER" id="PTHR10953:SF102">
    <property type="entry name" value="ADENYLYLTRANSFERASE AND SULFURTRANSFERASE MOCS3"/>
    <property type="match status" value="1"/>
</dbReference>
<keyword evidence="6" id="KW-1185">Reference proteome</keyword>
<dbReference type="Pfam" id="PF00899">
    <property type="entry name" value="ThiF"/>
    <property type="match status" value="1"/>
</dbReference>
<sequence>MQHSTLDVSRQLLVKGMTAEKQQQLNNSRVLVIGAGGLATTAVSYLAMSGIGHITIVDYDDIEPSNLHRQTLFTQNDLGNNKAETVKQYLLARNPQLDVKAIGSSLDVQTLLRLISQYDVVLDCTDMLSFSYMLNDVAILRQIPVIFANASAMTGQLFTMIPQQDQPFSCFRCMWPEGVEVTGSCDILGVLGPVPGTMGCLQALETIKLLSGFYPVAESVLYHFDFYSLSLNKITIPFDHDCCHSQSDKAIVERYTANLVFQGELSEALEQGYEIIDIRRENEVNTKPCEYATAHFTPDQLLDNPSDFLSKSKSYIFICSNGTRSKSLVKYLQYSGFSQTFTYQEDW</sequence>